<feature type="compositionally biased region" description="Polar residues" evidence="1">
    <location>
        <begin position="26"/>
        <end position="35"/>
    </location>
</feature>
<organism evidence="2 3">
    <name type="scientific">Fusarium equiseti</name>
    <name type="common">Fusarium scirpi</name>
    <dbReference type="NCBI Taxonomy" id="61235"/>
    <lineage>
        <taxon>Eukaryota</taxon>
        <taxon>Fungi</taxon>
        <taxon>Dikarya</taxon>
        <taxon>Ascomycota</taxon>
        <taxon>Pezizomycotina</taxon>
        <taxon>Sordariomycetes</taxon>
        <taxon>Hypocreomycetidae</taxon>
        <taxon>Hypocreales</taxon>
        <taxon>Nectriaceae</taxon>
        <taxon>Fusarium</taxon>
        <taxon>Fusarium incarnatum-equiseti species complex</taxon>
    </lineage>
</organism>
<reference evidence="2" key="1">
    <citation type="submission" date="2021-05" db="EMBL/GenBank/DDBJ databases">
        <authorList>
            <person name="Khan N."/>
        </authorList>
    </citation>
    <scope>NUCLEOTIDE SEQUENCE</scope>
</reference>
<name>A0A8J2NMR5_FUSEQ</name>
<proteinExistence type="predicted"/>
<dbReference type="EMBL" id="CAJSTJ010000160">
    <property type="protein sequence ID" value="CAG7563675.1"/>
    <property type="molecule type" value="Genomic_DNA"/>
</dbReference>
<comment type="caution">
    <text evidence="2">The sequence shown here is derived from an EMBL/GenBank/DDBJ whole genome shotgun (WGS) entry which is preliminary data.</text>
</comment>
<protein>
    <submittedName>
        <fullName evidence="2">Uncharacterized protein</fullName>
    </submittedName>
</protein>
<evidence type="ECO:0000313" key="2">
    <source>
        <dbReference type="EMBL" id="CAG7563675.1"/>
    </source>
</evidence>
<dbReference type="AlphaFoldDB" id="A0A8J2NMR5"/>
<accession>A0A8J2NMR5</accession>
<evidence type="ECO:0000256" key="1">
    <source>
        <dbReference type="SAM" id="MobiDB-lite"/>
    </source>
</evidence>
<dbReference type="Proteomes" id="UP000693738">
    <property type="component" value="Unassembled WGS sequence"/>
</dbReference>
<gene>
    <name evidence="2" type="ORF">FEQUK3_LOCUS9376</name>
</gene>
<feature type="region of interest" description="Disordered" evidence="1">
    <location>
        <begin position="26"/>
        <end position="70"/>
    </location>
</feature>
<evidence type="ECO:0000313" key="3">
    <source>
        <dbReference type="Proteomes" id="UP000693738"/>
    </source>
</evidence>
<sequence>MIPKAPRPTISDIGVQVGIWKKSSAMVTSETSITNGKKRKADDTTNQSSKRMKKQTSESSRAQSTDPDHRAILTVSVTAKSVLTFGWRTETGNMNGGIDRVELVEFGTFSEARFAAIEAHDRLARKRVKSFAATRSREDEAYPFVDFNLLPTKVLKPLLAVDEQERQLKEILQHKEWKEKKLRFPDIGDKAETAYPEMAHTFPFVRVLHARIAERKDLAPLRQFVAGTITWTDSTVEGFLESLVRHADFLCVTPAASQYHKLYRDWKATDARGVAIDETASYGEISAMSALLAFSFTVSRFNSVRPEECLTLTPRCYPDVPFTYHGSRAINNPEFKVERGIDGWFHGSFPELSAAVLSLKHGSGSQDPKAGSKRSHHQIKVGLDLLNGSVHDLHINPKEVAVIAPYAAKTLPDAATIESFQGQESAIALVVIGTAHPRPGPGFAQNKQRLNGTEEPLFELENTAGEMSFVKVSALRFTVA</sequence>